<keyword evidence="10" id="KW-1185">Reference proteome</keyword>
<dbReference type="GO" id="GO:0003899">
    <property type="term" value="F:DNA-directed RNA polymerase activity"/>
    <property type="evidence" value="ECO:0007669"/>
    <property type="project" value="UniProtKB-EC"/>
</dbReference>
<evidence type="ECO:0000259" key="7">
    <source>
        <dbReference type="Pfam" id="PF04565"/>
    </source>
</evidence>
<dbReference type="AlphaFoldDB" id="A0A8J5IJC6"/>
<evidence type="ECO:0000313" key="10">
    <source>
        <dbReference type="Proteomes" id="UP000734854"/>
    </source>
</evidence>
<dbReference type="Proteomes" id="UP000734854">
    <property type="component" value="Unassembled WGS sequence"/>
</dbReference>
<evidence type="ECO:0000256" key="1">
    <source>
        <dbReference type="ARBA" id="ARBA00006835"/>
    </source>
</evidence>
<proteinExistence type="inferred from homology"/>
<keyword evidence="3" id="KW-0240">DNA-directed RNA polymerase</keyword>
<feature type="domain" description="RNA polymerase Rpb2" evidence="8">
    <location>
        <begin position="54"/>
        <end position="82"/>
    </location>
</feature>
<evidence type="ECO:0000313" key="9">
    <source>
        <dbReference type="EMBL" id="KAG6536210.1"/>
    </source>
</evidence>
<keyword evidence="5" id="KW-0548">Nucleotidyltransferase</keyword>
<dbReference type="SUPFAM" id="SSF64484">
    <property type="entry name" value="beta and beta-prime subunits of DNA dependent RNA-polymerase"/>
    <property type="match status" value="1"/>
</dbReference>
<dbReference type="GO" id="GO:0032549">
    <property type="term" value="F:ribonucleoside binding"/>
    <property type="evidence" value="ECO:0007669"/>
    <property type="project" value="InterPro"/>
</dbReference>
<dbReference type="EC" id="2.7.7.6" evidence="2"/>
<dbReference type="InterPro" id="IPR007647">
    <property type="entry name" value="RNA_pol_Rpb2_5"/>
</dbReference>
<comment type="caution">
    <text evidence="9">The sequence shown here is derived from an EMBL/GenBank/DDBJ whole genome shotgun (WGS) entry which is preliminary data.</text>
</comment>
<evidence type="ECO:0000259" key="8">
    <source>
        <dbReference type="Pfam" id="PF04567"/>
    </source>
</evidence>
<evidence type="ECO:0000256" key="5">
    <source>
        <dbReference type="ARBA" id="ARBA00022695"/>
    </source>
</evidence>
<reference evidence="9 10" key="1">
    <citation type="submission" date="2020-08" db="EMBL/GenBank/DDBJ databases">
        <title>Plant Genome Project.</title>
        <authorList>
            <person name="Zhang R.-G."/>
        </authorList>
    </citation>
    <scope>NUCLEOTIDE SEQUENCE [LARGE SCALE GENOMIC DNA]</scope>
    <source>
        <tissue evidence="9">Rhizome</tissue>
    </source>
</reference>
<dbReference type="EMBL" id="JACMSC010000001">
    <property type="protein sequence ID" value="KAG6536210.1"/>
    <property type="molecule type" value="Genomic_DNA"/>
</dbReference>
<evidence type="ECO:0000256" key="2">
    <source>
        <dbReference type="ARBA" id="ARBA00012418"/>
    </source>
</evidence>
<dbReference type="InterPro" id="IPR007645">
    <property type="entry name" value="RNA_pol_Rpb2_3"/>
</dbReference>
<protein>
    <recommendedName>
        <fullName evidence="2">DNA-directed RNA polymerase</fullName>
        <ecNumber evidence="2">2.7.7.6</ecNumber>
    </recommendedName>
</protein>
<name>A0A8J5IJC6_ZINOF</name>
<evidence type="ECO:0000256" key="3">
    <source>
        <dbReference type="ARBA" id="ARBA00022478"/>
    </source>
</evidence>
<dbReference type="InterPro" id="IPR015712">
    <property type="entry name" value="DNA-dir_RNA_pol_su2"/>
</dbReference>
<keyword evidence="6" id="KW-0804">Transcription</keyword>
<evidence type="ECO:0000256" key="6">
    <source>
        <dbReference type="ARBA" id="ARBA00023163"/>
    </source>
</evidence>
<dbReference type="GO" id="GO:0006351">
    <property type="term" value="P:DNA-templated transcription"/>
    <property type="evidence" value="ECO:0007669"/>
    <property type="project" value="InterPro"/>
</dbReference>
<dbReference type="Pfam" id="PF04567">
    <property type="entry name" value="RNA_pol_Rpb2_5"/>
    <property type="match status" value="1"/>
</dbReference>
<gene>
    <name evidence="9" type="ORF">ZIOFF_001259</name>
</gene>
<sequence length="83" mass="9370">MMCPAETPEGQVCGLVKNLALMIYITVGSAVDPILEFLDEWSTENFEETPEEGWHHLVAKGFIEYIDTEEEETTMISMTINSI</sequence>
<feature type="domain" description="RNA polymerase Rpb2" evidence="7">
    <location>
        <begin position="1"/>
        <end position="25"/>
    </location>
</feature>
<evidence type="ECO:0000256" key="4">
    <source>
        <dbReference type="ARBA" id="ARBA00022679"/>
    </source>
</evidence>
<dbReference type="Gene3D" id="3.90.1100.10">
    <property type="match status" value="1"/>
</dbReference>
<organism evidence="9 10">
    <name type="scientific">Zingiber officinale</name>
    <name type="common">Ginger</name>
    <name type="synonym">Amomum zingiber</name>
    <dbReference type="NCBI Taxonomy" id="94328"/>
    <lineage>
        <taxon>Eukaryota</taxon>
        <taxon>Viridiplantae</taxon>
        <taxon>Streptophyta</taxon>
        <taxon>Embryophyta</taxon>
        <taxon>Tracheophyta</taxon>
        <taxon>Spermatophyta</taxon>
        <taxon>Magnoliopsida</taxon>
        <taxon>Liliopsida</taxon>
        <taxon>Zingiberales</taxon>
        <taxon>Zingiberaceae</taxon>
        <taxon>Zingiber</taxon>
    </lineage>
</organism>
<dbReference type="PANTHER" id="PTHR20856">
    <property type="entry name" value="DNA-DIRECTED RNA POLYMERASE I SUBUNIT 2"/>
    <property type="match status" value="1"/>
</dbReference>
<keyword evidence="4" id="KW-0808">Transferase</keyword>
<comment type="similarity">
    <text evidence="1">Belongs to the RNA polymerase beta chain family.</text>
</comment>
<dbReference type="Pfam" id="PF04565">
    <property type="entry name" value="RNA_pol_Rpb2_3"/>
    <property type="match status" value="1"/>
</dbReference>
<dbReference type="GO" id="GO:0000428">
    <property type="term" value="C:DNA-directed RNA polymerase complex"/>
    <property type="evidence" value="ECO:0007669"/>
    <property type="project" value="UniProtKB-KW"/>
</dbReference>
<accession>A0A8J5IJC6</accession>
<dbReference type="GO" id="GO:0003677">
    <property type="term" value="F:DNA binding"/>
    <property type="evidence" value="ECO:0007669"/>
    <property type="project" value="InterPro"/>
</dbReference>